<proteinExistence type="predicted"/>
<dbReference type="OrthoDB" id="3640045at2759"/>
<name>A0A2S6CGA9_9PEZI</name>
<comment type="caution">
    <text evidence="2">The sequence shown here is derived from an EMBL/GenBank/DDBJ whole genome shotgun (WGS) entry which is preliminary data.</text>
</comment>
<sequence length="517" mass="58744">MSLEALPPELVDQIVVELPLHDIGSLRLTSRTLASTATQEHYKRNFYSHHLELTEWHLRRFVAFTSGGGLAHLLRHLTVIAPVYNPLELEADAKYKTTSAPVWRMDGGFEKIEAIPLEHEDSMQTDLDLDILRLQRHEHTEFVNRGEHNALLSRAFGMLKGLDCKLHTITAEVAVYRIPDGNPLMPLYGGGWKHIWNAAIFASLETSGLQARHLNLFNSSRMLRCSISCDKFSNLGHNSGHLDTFLGNLESLSMSISDKIILARDMDPMDLEDFSVDAEWDSHATWRTAEEMLCEASDEQNFEGLPERLRKCRRLKCLEVSYFALDYISPDISQVQSKGILGALQRSNLRTVEKLTLEGFDISEDHLLEIIRSLPRLRNITLHCIRMHKGGRWDIVLNHCTATMAKVYLDSLFGPKILHFKAPYATRDACDEERGYYAGLKARFRSDLMDFRAAARDGEIAASKQIEYSHYKGSELPYAAKRSWRQDLKNHFGPPGYGGEACLSGRLAPEQLWQLQP</sequence>
<dbReference type="Gene3D" id="3.80.10.10">
    <property type="entry name" value="Ribonuclease Inhibitor"/>
    <property type="match status" value="1"/>
</dbReference>
<dbReference type="AlphaFoldDB" id="A0A2S6CGA9"/>
<organism evidence="2 3">
    <name type="scientific">Cercospora berteroae</name>
    <dbReference type="NCBI Taxonomy" id="357750"/>
    <lineage>
        <taxon>Eukaryota</taxon>
        <taxon>Fungi</taxon>
        <taxon>Dikarya</taxon>
        <taxon>Ascomycota</taxon>
        <taxon>Pezizomycotina</taxon>
        <taxon>Dothideomycetes</taxon>
        <taxon>Dothideomycetidae</taxon>
        <taxon>Mycosphaerellales</taxon>
        <taxon>Mycosphaerellaceae</taxon>
        <taxon>Cercospora</taxon>
    </lineage>
</organism>
<dbReference type="PROSITE" id="PS50181">
    <property type="entry name" value="FBOX"/>
    <property type="match status" value="1"/>
</dbReference>
<evidence type="ECO:0000259" key="1">
    <source>
        <dbReference type="PROSITE" id="PS50181"/>
    </source>
</evidence>
<reference evidence="3" key="1">
    <citation type="journal article" date="2017" name="bioRxiv">
        <title>Conservation of a gene cluster reveals novel cercosporin biosynthetic mechanisms and extends production to the genus Colletotrichum.</title>
        <authorList>
            <person name="de Jonge R."/>
            <person name="Ebert M.K."/>
            <person name="Huitt-Roehl C.R."/>
            <person name="Pal P."/>
            <person name="Suttle J.C."/>
            <person name="Spanner R.E."/>
            <person name="Neubauer J.D."/>
            <person name="Jurick W.M.II."/>
            <person name="Stott K.A."/>
            <person name="Secor G.A."/>
            <person name="Thomma B.P.H.J."/>
            <person name="Van de Peer Y."/>
            <person name="Townsend C.A."/>
            <person name="Bolton M.D."/>
        </authorList>
    </citation>
    <scope>NUCLEOTIDE SEQUENCE [LARGE SCALE GENOMIC DNA]</scope>
    <source>
        <strain evidence="3">CBS538.71</strain>
    </source>
</reference>
<keyword evidence="3" id="KW-1185">Reference proteome</keyword>
<dbReference type="SUPFAM" id="SSF81383">
    <property type="entry name" value="F-box domain"/>
    <property type="match status" value="1"/>
</dbReference>
<dbReference type="SMART" id="SM00256">
    <property type="entry name" value="FBOX"/>
    <property type="match status" value="1"/>
</dbReference>
<dbReference type="SUPFAM" id="SSF52047">
    <property type="entry name" value="RNI-like"/>
    <property type="match status" value="1"/>
</dbReference>
<evidence type="ECO:0000313" key="3">
    <source>
        <dbReference type="Proteomes" id="UP000237631"/>
    </source>
</evidence>
<dbReference type="InterPro" id="IPR032675">
    <property type="entry name" value="LRR_dom_sf"/>
</dbReference>
<protein>
    <recommendedName>
        <fullName evidence="1">F-box domain-containing protein</fullName>
    </recommendedName>
</protein>
<feature type="domain" description="F-box" evidence="1">
    <location>
        <begin position="1"/>
        <end position="45"/>
    </location>
</feature>
<dbReference type="Proteomes" id="UP000237631">
    <property type="component" value="Unassembled WGS sequence"/>
</dbReference>
<dbReference type="EMBL" id="PNEN01000448">
    <property type="protein sequence ID" value="PPJ58741.1"/>
    <property type="molecule type" value="Genomic_DNA"/>
</dbReference>
<gene>
    <name evidence="2" type="ORF">CBER1_08388</name>
</gene>
<evidence type="ECO:0000313" key="2">
    <source>
        <dbReference type="EMBL" id="PPJ58741.1"/>
    </source>
</evidence>
<dbReference type="InterPro" id="IPR036047">
    <property type="entry name" value="F-box-like_dom_sf"/>
</dbReference>
<accession>A0A2S6CGA9</accession>
<dbReference type="InterPro" id="IPR001810">
    <property type="entry name" value="F-box_dom"/>
</dbReference>